<sequence length="70" mass="7885">LPRPEGMSEVYCRLLSREGHGRANWITEADENLPSAYRSEGMGIGDATIERHHGEEFLFNVFKSASHPIN</sequence>
<dbReference type="InParanoid" id="A0A0C3ESR6"/>
<keyword evidence="2" id="KW-1185">Reference proteome</keyword>
<dbReference type="HOGENOM" id="CLU_185466_0_0_1"/>
<organism evidence="1 2">
    <name type="scientific">Piloderma croceum (strain F 1598)</name>
    <dbReference type="NCBI Taxonomy" id="765440"/>
    <lineage>
        <taxon>Eukaryota</taxon>
        <taxon>Fungi</taxon>
        <taxon>Dikarya</taxon>
        <taxon>Basidiomycota</taxon>
        <taxon>Agaricomycotina</taxon>
        <taxon>Agaricomycetes</taxon>
        <taxon>Agaricomycetidae</taxon>
        <taxon>Atheliales</taxon>
        <taxon>Atheliaceae</taxon>
        <taxon>Piloderma</taxon>
    </lineage>
</organism>
<evidence type="ECO:0000313" key="1">
    <source>
        <dbReference type="EMBL" id="KIM75590.1"/>
    </source>
</evidence>
<feature type="non-terminal residue" evidence="1">
    <location>
        <position position="1"/>
    </location>
</feature>
<dbReference type="EMBL" id="KN833045">
    <property type="protein sequence ID" value="KIM75590.1"/>
    <property type="molecule type" value="Genomic_DNA"/>
</dbReference>
<dbReference type="AlphaFoldDB" id="A0A0C3ESR6"/>
<evidence type="ECO:0000313" key="2">
    <source>
        <dbReference type="Proteomes" id="UP000054166"/>
    </source>
</evidence>
<protein>
    <submittedName>
        <fullName evidence="1">Uncharacterized protein</fullName>
    </submittedName>
</protein>
<proteinExistence type="predicted"/>
<reference evidence="2" key="2">
    <citation type="submission" date="2015-01" db="EMBL/GenBank/DDBJ databases">
        <title>Evolutionary Origins and Diversification of the Mycorrhizal Mutualists.</title>
        <authorList>
            <consortium name="DOE Joint Genome Institute"/>
            <consortium name="Mycorrhizal Genomics Consortium"/>
            <person name="Kohler A."/>
            <person name="Kuo A."/>
            <person name="Nagy L.G."/>
            <person name="Floudas D."/>
            <person name="Copeland A."/>
            <person name="Barry K.W."/>
            <person name="Cichocki N."/>
            <person name="Veneault-Fourrey C."/>
            <person name="LaButti K."/>
            <person name="Lindquist E.A."/>
            <person name="Lipzen A."/>
            <person name="Lundell T."/>
            <person name="Morin E."/>
            <person name="Murat C."/>
            <person name="Riley R."/>
            <person name="Ohm R."/>
            <person name="Sun H."/>
            <person name="Tunlid A."/>
            <person name="Henrissat B."/>
            <person name="Grigoriev I.V."/>
            <person name="Hibbett D.S."/>
            <person name="Martin F."/>
        </authorList>
    </citation>
    <scope>NUCLEOTIDE SEQUENCE [LARGE SCALE GENOMIC DNA]</scope>
    <source>
        <strain evidence="2">F 1598</strain>
    </source>
</reference>
<name>A0A0C3ESR6_PILCF</name>
<dbReference type="Proteomes" id="UP000054166">
    <property type="component" value="Unassembled WGS sequence"/>
</dbReference>
<gene>
    <name evidence="1" type="ORF">PILCRDRAFT_27308</name>
</gene>
<accession>A0A0C3ESR6</accession>
<reference evidence="1 2" key="1">
    <citation type="submission" date="2014-04" db="EMBL/GenBank/DDBJ databases">
        <authorList>
            <consortium name="DOE Joint Genome Institute"/>
            <person name="Kuo A."/>
            <person name="Tarkka M."/>
            <person name="Buscot F."/>
            <person name="Kohler A."/>
            <person name="Nagy L.G."/>
            <person name="Floudas D."/>
            <person name="Copeland A."/>
            <person name="Barry K.W."/>
            <person name="Cichocki N."/>
            <person name="Veneault-Fourrey C."/>
            <person name="LaButti K."/>
            <person name="Lindquist E.A."/>
            <person name="Lipzen A."/>
            <person name="Lundell T."/>
            <person name="Morin E."/>
            <person name="Murat C."/>
            <person name="Sun H."/>
            <person name="Tunlid A."/>
            <person name="Henrissat B."/>
            <person name="Grigoriev I.V."/>
            <person name="Hibbett D.S."/>
            <person name="Martin F."/>
            <person name="Nordberg H.P."/>
            <person name="Cantor M.N."/>
            <person name="Hua S.X."/>
        </authorList>
    </citation>
    <scope>NUCLEOTIDE SEQUENCE [LARGE SCALE GENOMIC DNA]</scope>
    <source>
        <strain evidence="1 2">F 1598</strain>
    </source>
</reference>
<dbReference type="OrthoDB" id="3070764at2759"/>
<feature type="non-terminal residue" evidence="1">
    <location>
        <position position="70"/>
    </location>
</feature>